<keyword evidence="2" id="KW-0479">Metal-binding</keyword>
<comment type="cofactor">
    <cofactor evidence="1">
        <name>Fe(2+)</name>
        <dbReference type="ChEBI" id="CHEBI:29033"/>
    </cofactor>
</comment>
<evidence type="ECO:0000256" key="8">
    <source>
        <dbReference type="ARBA" id="ARBA00023204"/>
    </source>
</evidence>
<dbReference type="Gene3D" id="2.60.120.590">
    <property type="entry name" value="Alpha-ketoglutarate-dependent dioxygenase AlkB-like"/>
    <property type="match status" value="1"/>
</dbReference>
<accession>A0A2T3N0K5</accession>
<dbReference type="GO" id="GO:0046872">
    <property type="term" value="F:metal ion binding"/>
    <property type="evidence" value="ECO:0007669"/>
    <property type="project" value="UniProtKB-KW"/>
</dbReference>
<feature type="domain" description="Fe2OG dioxygenase" evidence="9">
    <location>
        <begin position="108"/>
        <end position="205"/>
    </location>
</feature>
<evidence type="ECO:0000259" key="9">
    <source>
        <dbReference type="PROSITE" id="PS51471"/>
    </source>
</evidence>
<dbReference type="Pfam" id="PF13532">
    <property type="entry name" value="2OG-FeII_Oxy_2"/>
    <property type="match status" value="1"/>
</dbReference>
<keyword evidence="4" id="KW-0460">Magnesium</keyword>
<dbReference type="GO" id="GO:0016705">
    <property type="term" value="F:oxidoreductase activity, acting on paired donors, with incorporation or reduction of molecular oxygen"/>
    <property type="evidence" value="ECO:0007669"/>
    <property type="project" value="UniProtKB-ARBA"/>
</dbReference>
<sequence>MNGTDNVGLFESAGKTGEWITIPQGRLYWAPHYFSAQQADDYFKHLLNELNWRQQSIRMFGRQVLQPRLQAWCGDVQYTYSGLTMKPEPWTPTLLAIKAACEQAAGVSFNSVLANLYRHGQDYMGFHQDNEKELGYQPVIASVSFGEQRRFVLKHIETKQKIEFALHSGSLLIMAGETQTCWSHSVPKTQKPMQPRINLTFRQIMPTDNIG</sequence>
<evidence type="ECO:0000256" key="1">
    <source>
        <dbReference type="ARBA" id="ARBA00001954"/>
    </source>
</evidence>
<keyword evidence="5 10" id="KW-0223">Dioxygenase</keyword>
<dbReference type="InterPro" id="IPR005123">
    <property type="entry name" value="Oxoglu/Fe-dep_dioxygenase_dom"/>
</dbReference>
<dbReference type="GO" id="GO:0016787">
    <property type="term" value="F:hydrolase activity"/>
    <property type="evidence" value="ECO:0007669"/>
    <property type="project" value="UniProtKB-ARBA"/>
</dbReference>
<dbReference type="AlphaFoldDB" id="A0A2T3N0K5"/>
<keyword evidence="6" id="KW-0560">Oxidoreductase</keyword>
<dbReference type="GO" id="GO:0140097">
    <property type="term" value="F:catalytic activity, acting on DNA"/>
    <property type="evidence" value="ECO:0007669"/>
    <property type="project" value="UniProtKB-ARBA"/>
</dbReference>
<dbReference type="GO" id="GO:0051213">
    <property type="term" value="F:dioxygenase activity"/>
    <property type="evidence" value="ECO:0007669"/>
    <property type="project" value="UniProtKB-KW"/>
</dbReference>
<name>A0A2T3N0K5_9GAMM</name>
<keyword evidence="3" id="KW-0227">DNA damage</keyword>
<comment type="caution">
    <text evidence="10">The sequence shown here is derived from an EMBL/GenBank/DDBJ whole genome shotgun (WGS) entry which is preliminary data.</text>
</comment>
<dbReference type="PANTHER" id="PTHR31212">
    <property type="entry name" value="ALPHA-KETOGLUTARATE-DEPENDENT DIOXYGENASE ALKB HOMOLOG 3"/>
    <property type="match status" value="1"/>
</dbReference>
<dbReference type="InterPro" id="IPR037151">
    <property type="entry name" value="AlkB-like_sf"/>
</dbReference>
<dbReference type="PANTHER" id="PTHR31212:SF4">
    <property type="entry name" value="ALPHA-KETOGLUTARATE-DEPENDENT DIOXYGENASE ALKB HOMOLOG 3"/>
    <property type="match status" value="1"/>
</dbReference>
<dbReference type="GO" id="GO:0006307">
    <property type="term" value="P:DNA alkylation repair"/>
    <property type="evidence" value="ECO:0007669"/>
    <property type="project" value="InterPro"/>
</dbReference>
<dbReference type="FunFam" id="2.60.120.590:FF:000004">
    <property type="entry name" value="DNA oxidative demethylase ALKBH2"/>
    <property type="match status" value="1"/>
</dbReference>
<evidence type="ECO:0000313" key="11">
    <source>
        <dbReference type="Proteomes" id="UP000240904"/>
    </source>
</evidence>
<dbReference type="InterPro" id="IPR027450">
    <property type="entry name" value="AlkB-like"/>
</dbReference>
<dbReference type="SUPFAM" id="SSF51197">
    <property type="entry name" value="Clavaminate synthase-like"/>
    <property type="match status" value="1"/>
</dbReference>
<dbReference type="PROSITE" id="PS51471">
    <property type="entry name" value="FE2OG_OXY"/>
    <property type="match status" value="1"/>
</dbReference>
<evidence type="ECO:0000256" key="3">
    <source>
        <dbReference type="ARBA" id="ARBA00022763"/>
    </source>
</evidence>
<evidence type="ECO:0000256" key="6">
    <source>
        <dbReference type="ARBA" id="ARBA00023002"/>
    </source>
</evidence>
<evidence type="ECO:0000256" key="7">
    <source>
        <dbReference type="ARBA" id="ARBA00023004"/>
    </source>
</evidence>
<dbReference type="Proteomes" id="UP000240904">
    <property type="component" value="Unassembled WGS sequence"/>
</dbReference>
<keyword evidence="11" id="KW-1185">Reference proteome</keyword>
<dbReference type="RefSeq" id="WP_107282892.1">
    <property type="nucleotide sequence ID" value="NZ_PYMC01000004.1"/>
</dbReference>
<evidence type="ECO:0000256" key="5">
    <source>
        <dbReference type="ARBA" id="ARBA00022964"/>
    </source>
</evidence>
<dbReference type="GO" id="GO:0032451">
    <property type="term" value="F:demethylase activity"/>
    <property type="evidence" value="ECO:0007669"/>
    <property type="project" value="UniProtKB-ARBA"/>
</dbReference>
<dbReference type="EMBL" id="PYMC01000004">
    <property type="protein sequence ID" value="PSW05740.1"/>
    <property type="molecule type" value="Genomic_DNA"/>
</dbReference>
<organism evidence="10 11">
    <name type="scientific">Photobacterium lipolyticum</name>
    <dbReference type="NCBI Taxonomy" id="266810"/>
    <lineage>
        <taxon>Bacteria</taxon>
        <taxon>Pseudomonadati</taxon>
        <taxon>Pseudomonadota</taxon>
        <taxon>Gammaproteobacteria</taxon>
        <taxon>Vibrionales</taxon>
        <taxon>Vibrionaceae</taxon>
        <taxon>Photobacterium</taxon>
    </lineage>
</organism>
<dbReference type="OrthoDB" id="190276at2"/>
<gene>
    <name evidence="10" type="ORF">C9I89_08385</name>
</gene>
<keyword evidence="8" id="KW-0234">DNA repair</keyword>
<proteinExistence type="predicted"/>
<protein>
    <submittedName>
        <fullName evidence="10">Alpha-ketoglutarate-dependent dioxygenase AlkB</fullName>
    </submittedName>
</protein>
<evidence type="ECO:0000256" key="4">
    <source>
        <dbReference type="ARBA" id="ARBA00022842"/>
    </source>
</evidence>
<evidence type="ECO:0000256" key="2">
    <source>
        <dbReference type="ARBA" id="ARBA00022723"/>
    </source>
</evidence>
<dbReference type="InterPro" id="IPR032854">
    <property type="entry name" value="ALKBH3"/>
</dbReference>
<reference evidence="10 11" key="1">
    <citation type="submission" date="2018-03" db="EMBL/GenBank/DDBJ databases">
        <title>Whole genome sequencing of Histamine producing bacteria.</title>
        <authorList>
            <person name="Butler K."/>
        </authorList>
    </citation>
    <scope>NUCLEOTIDE SEQUENCE [LARGE SCALE GENOMIC DNA]</scope>
    <source>
        <strain evidence="10 11">DSM 16190</strain>
    </source>
</reference>
<keyword evidence="7" id="KW-0408">Iron</keyword>
<evidence type="ECO:0000313" key="10">
    <source>
        <dbReference type="EMBL" id="PSW05740.1"/>
    </source>
</evidence>